<organism evidence="10 11">
    <name type="scientific">Pocillopora damicornis</name>
    <name type="common">Cauliflower coral</name>
    <name type="synonym">Millepora damicornis</name>
    <dbReference type="NCBI Taxonomy" id="46731"/>
    <lineage>
        <taxon>Eukaryota</taxon>
        <taxon>Metazoa</taxon>
        <taxon>Cnidaria</taxon>
        <taxon>Anthozoa</taxon>
        <taxon>Hexacorallia</taxon>
        <taxon>Scleractinia</taxon>
        <taxon>Astrocoeniina</taxon>
        <taxon>Pocilloporidae</taxon>
        <taxon>Pocillopora</taxon>
    </lineage>
</organism>
<feature type="coiled-coil region" evidence="8">
    <location>
        <begin position="526"/>
        <end position="598"/>
    </location>
</feature>
<dbReference type="GO" id="GO:0042407">
    <property type="term" value="P:cristae formation"/>
    <property type="evidence" value="ECO:0007669"/>
    <property type="project" value="TreeGrafter"/>
</dbReference>
<comment type="caution">
    <text evidence="10">The sequence shown here is derived from an EMBL/GenBank/DDBJ whole genome shotgun (WGS) entry which is preliminary data.</text>
</comment>
<feature type="coiled-coil region" evidence="8">
    <location>
        <begin position="418"/>
        <end position="445"/>
    </location>
</feature>
<feature type="region of interest" description="Disordered" evidence="9">
    <location>
        <begin position="112"/>
        <end position="176"/>
    </location>
</feature>
<comment type="subunit">
    <text evidence="7">Component of the mitochondrial contact site and cristae organizing system (MICOS) complex.</text>
</comment>
<evidence type="ECO:0000256" key="8">
    <source>
        <dbReference type="SAM" id="Coils"/>
    </source>
</evidence>
<keyword evidence="4" id="KW-1133">Transmembrane helix</keyword>
<comment type="similarity">
    <text evidence="1 7">Belongs to the MICOS complex subunit Mic60 family.</text>
</comment>
<evidence type="ECO:0000256" key="5">
    <source>
        <dbReference type="ARBA" id="ARBA00023128"/>
    </source>
</evidence>
<keyword evidence="11" id="KW-1185">Reference proteome</keyword>
<keyword evidence="2 7" id="KW-0812">Transmembrane</keyword>
<feature type="region of interest" description="Disordered" evidence="9">
    <location>
        <begin position="195"/>
        <end position="232"/>
    </location>
</feature>
<comment type="subcellular location">
    <subcellularLocation>
        <location evidence="7">Mitochondrion inner membrane</location>
        <topology evidence="7">Single-pass membrane protein</topology>
    </subcellularLocation>
</comment>
<dbReference type="STRING" id="46731.A0A3M6TZ97"/>
<keyword evidence="3 7" id="KW-0999">Mitochondrion inner membrane</keyword>
<evidence type="ECO:0000256" key="4">
    <source>
        <dbReference type="ARBA" id="ARBA00022989"/>
    </source>
</evidence>
<evidence type="ECO:0000256" key="9">
    <source>
        <dbReference type="SAM" id="MobiDB-lite"/>
    </source>
</evidence>
<dbReference type="EMBL" id="RCHS01002616">
    <property type="protein sequence ID" value="RMX46629.1"/>
    <property type="molecule type" value="Genomic_DNA"/>
</dbReference>
<dbReference type="GO" id="GO:0061617">
    <property type="term" value="C:MICOS complex"/>
    <property type="evidence" value="ECO:0007669"/>
    <property type="project" value="TreeGrafter"/>
</dbReference>
<dbReference type="OMA" id="HAHRHID"/>
<keyword evidence="5 7" id="KW-0496">Mitochondrion</keyword>
<reference evidence="10 11" key="1">
    <citation type="journal article" date="2018" name="Sci. Rep.">
        <title>Comparative analysis of the Pocillopora damicornis genome highlights role of immune system in coral evolution.</title>
        <authorList>
            <person name="Cunning R."/>
            <person name="Bay R.A."/>
            <person name="Gillette P."/>
            <person name="Baker A.C."/>
            <person name="Traylor-Knowles N."/>
        </authorList>
    </citation>
    <scope>NUCLEOTIDE SEQUENCE [LARGE SCALE GENOMIC DNA]</scope>
    <source>
        <strain evidence="10">RSMAS</strain>
        <tissue evidence="10">Whole animal</tissue>
    </source>
</reference>
<dbReference type="Pfam" id="PF09731">
    <property type="entry name" value="Mitofilin"/>
    <property type="match status" value="1"/>
</dbReference>
<dbReference type="PANTHER" id="PTHR15415">
    <property type="entry name" value="MITOFILIN"/>
    <property type="match status" value="1"/>
</dbReference>
<protein>
    <recommendedName>
        <fullName evidence="7">MICOS complex subunit MIC60</fullName>
    </recommendedName>
    <alternativeName>
        <fullName evidence="7">Mitofilin</fullName>
    </alternativeName>
</protein>
<keyword evidence="6" id="KW-0472">Membrane</keyword>
<evidence type="ECO:0000313" key="10">
    <source>
        <dbReference type="EMBL" id="RMX46629.1"/>
    </source>
</evidence>
<dbReference type="AlphaFoldDB" id="A0A3M6TZ97"/>
<evidence type="ECO:0000256" key="1">
    <source>
        <dbReference type="ARBA" id="ARBA00010877"/>
    </source>
</evidence>
<evidence type="ECO:0000256" key="2">
    <source>
        <dbReference type="ARBA" id="ARBA00022692"/>
    </source>
</evidence>
<evidence type="ECO:0000256" key="7">
    <source>
        <dbReference type="RuleBase" id="RU363000"/>
    </source>
</evidence>
<evidence type="ECO:0000313" key="11">
    <source>
        <dbReference type="Proteomes" id="UP000275408"/>
    </source>
</evidence>
<dbReference type="OrthoDB" id="10261039at2759"/>
<evidence type="ECO:0000256" key="3">
    <source>
        <dbReference type="ARBA" id="ARBA00022792"/>
    </source>
</evidence>
<proteinExistence type="inferred from homology"/>
<keyword evidence="8" id="KW-0175">Coiled coil</keyword>
<feature type="region of interest" description="Disordered" evidence="9">
    <location>
        <begin position="252"/>
        <end position="289"/>
    </location>
</feature>
<gene>
    <name evidence="10" type="ORF">pdam_00012412</name>
</gene>
<dbReference type="Proteomes" id="UP000275408">
    <property type="component" value="Unassembled WGS sequence"/>
</dbReference>
<name>A0A3M6TZ97_POCDA</name>
<sequence>MFRIKSTRGSLLQSFVNLSRLTSSKGRLSSANKYFYTQLRRCESTTAGSPRSTKGLPVWKIAAGVALASSGGVVGAALAFHYSADVRTWWATNFPYLAPYLGTLGESLTGSKTSPILGGKVNNTSRDPTKPHSFDEPLNLGVSTHKAPQKDADPSSRKPVKPLAGSKEPVASVSSVDQTGISAVDLAIARTVEREVKESANSIEPKPDAPQNTVSKPPKPGGRGKAESPTAAVSALDQVGVSSVDLDISSAVEKEAEPATTAKVPEGIGKPAEKGEDTGSHEIKDVDTSLTEKEVEALIDQTAMEAMVHDAVEKLKGIGQEAIEAQQTAGKAIQEHVEQLKSALAQSLEGRTLKDLSELVLNSQKAAIDSVNAAKTAQVKVNEEVEKVHSIIKEADAAGVKGAGTTAAEEAARVSYSVQKAALDVQKAKAEAAVLEEHQKDLAKSKDMFRKELLDIIPGALKGEALEGVGEKDDRSESVLLAYARKRLDQLTQELVSYQTEEQKRLENSLKIQREEDAKVTELRLKQEAERMVSEFETTLKKKEAELSAEYEVSLRQQLRRQAAAYSDNLAEVLRVQATELENRYKDDLQQKMAIEKEAFKVQLAGALAQLRGVASVIEGRADVEKQNKQAQKLWTACQSLTTAIDKGANQPKPLLPQLTAIHDAAAEDPLVSQVLNSLPEEVVLRGVLNEENVTRRFYKIRRWCRRVAMIGENGASPWTHVLSYIQSFLIFDSFDPVKQGELVDLDNLDTFDLLARAEFYLRHGDLELATRLVNQLRGEPKNVARDWLLEARLLLETRQAANLLTAYAAVLGTAGLVN</sequence>
<evidence type="ECO:0000256" key="6">
    <source>
        <dbReference type="ARBA" id="ARBA00023136"/>
    </source>
</evidence>
<dbReference type="InterPro" id="IPR019133">
    <property type="entry name" value="MIC60"/>
</dbReference>
<comment type="function">
    <text evidence="7">Component of the MICOS complex, a large protein complex of the mitochondrial inner membrane that plays crucial roles in the maintenance of crista junctions, inner membrane architecture, and formation of contact sites to the outer membrane.</text>
</comment>
<accession>A0A3M6TZ97</accession>
<feature type="compositionally biased region" description="Basic and acidic residues" evidence="9">
    <location>
        <begin position="271"/>
        <end position="289"/>
    </location>
</feature>
<dbReference type="PANTHER" id="PTHR15415:SF7">
    <property type="entry name" value="MICOS COMPLEX SUBUNIT MIC60"/>
    <property type="match status" value="1"/>
</dbReference>